<keyword evidence="1" id="KW-0393">Immunoglobulin domain</keyword>
<dbReference type="SMART" id="SM00409">
    <property type="entry name" value="IG"/>
    <property type="match status" value="16"/>
</dbReference>
<comment type="caution">
    <text evidence="3">The sequence shown here is derived from an EMBL/GenBank/DDBJ whole genome shotgun (WGS) entry which is preliminary data.</text>
</comment>
<feature type="domain" description="Ig-like" evidence="2">
    <location>
        <begin position="1298"/>
        <end position="1386"/>
    </location>
</feature>
<dbReference type="STRING" id="9009.A0A226N2A7"/>
<feature type="domain" description="Ig-like" evidence="2">
    <location>
        <begin position="1423"/>
        <end position="1512"/>
    </location>
</feature>
<dbReference type="SMART" id="SM00406">
    <property type="entry name" value="IGv"/>
    <property type="match status" value="8"/>
</dbReference>
<feature type="domain" description="Ig-like" evidence="2">
    <location>
        <begin position="637"/>
        <end position="713"/>
    </location>
</feature>
<dbReference type="InterPro" id="IPR036179">
    <property type="entry name" value="Ig-like_dom_sf"/>
</dbReference>
<evidence type="ECO:0000313" key="3">
    <source>
        <dbReference type="EMBL" id="OXB61723.1"/>
    </source>
</evidence>
<sequence length="1634" mass="179963">MDSIKGSFVHLECIVSGSHPISIQWYKDGQEITASEKYKYSFHDNTAFLEINKLEGTDSGSYTCEATNKAGSNQCSGFLTVKEPPYFVEKPQSQEVVPHARVQFKAMVKGSTPLQIKWFKDSQELLSGATRSVWMDDTSSVLELFSARISDSGNYTCQISNDVGTATCKATLFVKEPPRFIQMPTPVVALREGQSTTFECHVVGTPEIRVTWYLDGNEVTDEAKYGISFIDGLATLKVTQARVLDSGIYVCEAHNDAGSESCSIELKVKEPPTFVRELRPTEVVKGVDATLECEVTGTPPFEVKWLKNNKEMFSSKKYAISTKESIFTLNVTNCDTSDVEPARIIEKAKSLKVTERDPVTLECTVEGTPELRIRWYKDGKQLLPSRYYTMSFENNVASFRIEPVSKEDSGTYSFKVENDFGSSTCEAVLTVLGILAITEYFFFLKTAEPPSFLVKPESQQAIPDSTVEFKATLKGTPPFTIKWFKEDLELVSGPTCFIGIEGSTGFLTLYSVDTSRSGHYTCHISNDVGSDSCTTTLMVTEPPKFAKKLEAAKIVKQGDSARLECKVSGSPEMKIVWFRNDHEIIASEKFRTSFIDSVAVLEMNHLSTDESGDYICEAQNPAGKASCSTKVTVKEPPVFSRKPSPVDMLRGTEVSLECEISGTPPFDVTWYKDKRQIRSSKKYKVTAKNYHTSIRILNVEVADVGEYQCKAQNDVGSDTCFCTVKLKEPPKFLTKINSMTVVVGEPVELQARVEGSQPISVQWLKDKEEIIRESENTKITFMENIATLQLVHTETSSAGKYICQIRNDAGSRECMATLTILDRIIPPSFTRKLKETPGVLGSSALLECKVAGSPPISIDWFQNGLKLVSGEKHNITFTDNLCILEVNSLSNTDTGTYTCKATNVAGSDECSAVLTVQEPPSFERTPEPLDVLPGTSVTFTCVIRGTPPLKVNWFRGANEIVPGDKCNIYLEDSIVELELFDVTPLQSGEYTCLVTNEAGRANCTTHLTVKEPAVFVKKLSDQYVEPGKPIILEGTYTGSLPISVTWKKNGHTLTQSQKCSITTTEKSCILEILDSTKEDAGEYTCHVENEAGRDVCEAVVSTLEPPYFVTQLEPLEVSVGDYTTLQCHVAGTPEITVSWYKGDTKLRSTPEYKVFFKDNIATLTFNKVVINDSGEYICKAENSVGTASTKAVLTVQERKRPPSFARGLKDIEHPVGLPLKLMCRLNGSEPINVTWHKDGVQLSDDHVVHTSFVDNVAVLQLVKTEMNHTGQYTCTATNSVGTANTSARLTVTEPKQAPVFDTKPESIDVPFGESADFECHVTGAQPIKITWSKDGREIRTGGNFNITFVANTAHLRVLRVGKGDSGQYTCQASNEAGKDFCSAQLSVKGIVIVKFISVFSFSWISCGKCVLSFSAYLVSAEPPKFVKKPEALRFVRQGDTVQLECKITGTPKIMTTWYRNDQALQASSRLHMSFIESTAVLTILDASTEDAGDYICEAQNSAGTVSCSTSVSVKEPPVFSKVPSPVDTLKGSDVILQCEIAGSPPFEVAWFKDRRQVRSSKKFKVTAKHSIASLHILSLESQDTGEYQCKAMNEVGSDTCTCPVKFKGLYAKGSTTPAPSFLDLLAVPFTSRHV</sequence>
<dbReference type="Proteomes" id="UP000198323">
    <property type="component" value="Unassembled WGS sequence"/>
</dbReference>
<dbReference type="SMART" id="SM00408">
    <property type="entry name" value="IGc2"/>
    <property type="match status" value="16"/>
</dbReference>
<feature type="domain" description="Ig-like" evidence="2">
    <location>
        <begin position="450"/>
        <end position="540"/>
    </location>
</feature>
<dbReference type="PANTHER" id="PTHR47633:SF4">
    <property type="entry name" value="MYOPALLADIN ISOFORM X1"/>
    <property type="match status" value="1"/>
</dbReference>
<feature type="domain" description="Ig-like" evidence="2">
    <location>
        <begin position="730"/>
        <end position="819"/>
    </location>
</feature>
<dbReference type="GO" id="GO:0003007">
    <property type="term" value="P:heart morphogenesis"/>
    <property type="evidence" value="ECO:0007669"/>
    <property type="project" value="UniProtKB-ARBA"/>
</dbReference>
<feature type="domain" description="Ig-like" evidence="2">
    <location>
        <begin position="920"/>
        <end position="1008"/>
    </location>
</feature>
<dbReference type="PROSITE" id="PS50835">
    <property type="entry name" value="IG_LIKE"/>
    <property type="match status" value="17"/>
</dbReference>
<feature type="domain" description="Ig-like" evidence="2">
    <location>
        <begin position="1012"/>
        <end position="1101"/>
    </location>
</feature>
<feature type="domain" description="Ig-like" evidence="2">
    <location>
        <begin position="1106"/>
        <end position="1194"/>
    </location>
</feature>
<feature type="domain" description="Ig-like" evidence="2">
    <location>
        <begin position="85"/>
        <end position="173"/>
    </location>
</feature>
<protein>
    <recommendedName>
        <fullName evidence="2">Ig-like domain-containing protein</fullName>
    </recommendedName>
</protein>
<feature type="domain" description="Ig-like" evidence="2">
    <location>
        <begin position="827"/>
        <end position="915"/>
    </location>
</feature>
<feature type="domain" description="Ig-like" evidence="2">
    <location>
        <begin position="178"/>
        <end position="267"/>
    </location>
</feature>
<dbReference type="InterPro" id="IPR003599">
    <property type="entry name" value="Ig_sub"/>
</dbReference>
<proteinExistence type="predicted"/>
<reference evidence="3 4" key="1">
    <citation type="submission" date="2016-07" db="EMBL/GenBank/DDBJ databases">
        <title>Disparate Historic Effective Population Sizes Predicted by Modern Levels of Genome Diversity for the Scaled Quail (Callipepla squamata) and the Northern Bobwhite (Colinus virginianus): Inferences from First and Second Generation Draft Genome Assemblies for Sympatric New World Quail.</title>
        <authorList>
            <person name="Oldeschulte D.L."/>
            <person name="Halley Y.A."/>
            <person name="Bhattarai E.K."/>
            <person name="Brashear W.A."/>
            <person name="Hill J."/>
            <person name="Metz R.P."/>
            <person name="Johnson C.D."/>
            <person name="Rollins D."/>
            <person name="Peterson M.J."/>
            <person name="Bickhart D.M."/>
            <person name="Decker J.E."/>
            <person name="Seabury C.M."/>
        </authorList>
    </citation>
    <scope>NUCLEOTIDE SEQUENCE [LARGE SCALE GENOMIC DNA]</scope>
    <source>
        <strain evidence="3 4">Texas</strain>
        <tissue evidence="3">Leg muscle</tissue>
    </source>
</reference>
<dbReference type="FunFam" id="2.60.40.10:FF:000107">
    <property type="entry name" value="Myosin, light chain kinase a"/>
    <property type="match status" value="1"/>
</dbReference>
<dbReference type="OrthoDB" id="5969272at2759"/>
<keyword evidence="4" id="KW-1185">Reference proteome</keyword>
<gene>
    <name evidence="3" type="ORF">ASZ78_002724</name>
</gene>
<name>A0A226N2A7_CALSU</name>
<dbReference type="Pfam" id="PF07679">
    <property type="entry name" value="I-set"/>
    <property type="match status" value="17"/>
</dbReference>
<dbReference type="InterPro" id="IPR013106">
    <property type="entry name" value="Ig_V-set"/>
</dbReference>
<dbReference type="Gene3D" id="2.60.40.10">
    <property type="entry name" value="Immunoglobulins"/>
    <property type="match status" value="17"/>
</dbReference>
<organism evidence="3 4">
    <name type="scientific">Callipepla squamata</name>
    <name type="common">Scaled quail</name>
    <dbReference type="NCBI Taxonomy" id="9009"/>
    <lineage>
        <taxon>Eukaryota</taxon>
        <taxon>Metazoa</taxon>
        <taxon>Chordata</taxon>
        <taxon>Craniata</taxon>
        <taxon>Vertebrata</taxon>
        <taxon>Euteleostomi</taxon>
        <taxon>Archelosauria</taxon>
        <taxon>Archosauria</taxon>
        <taxon>Dinosauria</taxon>
        <taxon>Saurischia</taxon>
        <taxon>Theropoda</taxon>
        <taxon>Coelurosauria</taxon>
        <taxon>Aves</taxon>
        <taxon>Neognathae</taxon>
        <taxon>Galloanserae</taxon>
        <taxon>Galliformes</taxon>
        <taxon>Odontophoridae</taxon>
        <taxon>Callipepla</taxon>
    </lineage>
</organism>
<evidence type="ECO:0000256" key="1">
    <source>
        <dbReference type="ARBA" id="ARBA00023319"/>
    </source>
</evidence>
<dbReference type="InterPro" id="IPR007110">
    <property type="entry name" value="Ig-like_dom"/>
</dbReference>
<feature type="domain" description="Ig-like" evidence="2">
    <location>
        <begin position="543"/>
        <end position="632"/>
    </location>
</feature>
<evidence type="ECO:0000313" key="4">
    <source>
        <dbReference type="Proteomes" id="UP000198323"/>
    </source>
</evidence>
<dbReference type="GO" id="GO:0055013">
    <property type="term" value="P:cardiac muscle cell development"/>
    <property type="evidence" value="ECO:0007669"/>
    <property type="project" value="UniProtKB-ARBA"/>
</dbReference>
<feature type="domain" description="Ig-like" evidence="2">
    <location>
        <begin position="1202"/>
        <end position="1290"/>
    </location>
</feature>
<dbReference type="SUPFAM" id="SSF48726">
    <property type="entry name" value="Immunoglobulin"/>
    <property type="match status" value="17"/>
</dbReference>
<dbReference type="InterPro" id="IPR013783">
    <property type="entry name" value="Ig-like_fold"/>
</dbReference>
<accession>A0A226N2A7</accession>
<feature type="domain" description="Ig-like" evidence="2">
    <location>
        <begin position="272"/>
        <end position="340"/>
    </location>
</feature>
<dbReference type="PANTHER" id="PTHR47633">
    <property type="entry name" value="IMMUNOGLOBULIN"/>
    <property type="match status" value="1"/>
</dbReference>
<feature type="domain" description="Ig-like" evidence="2">
    <location>
        <begin position="341"/>
        <end position="430"/>
    </location>
</feature>
<feature type="domain" description="Ig-like" evidence="2">
    <location>
        <begin position="1"/>
        <end position="80"/>
    </location>
</feature>
<dbReference type="InterPro" id="IPR013098">
    <property type="entry name" value="Ig_I-set"/>
</dbReference>
<evidence type="ECO:0000259" key="2">
    <source>
        <dbReference type="PROSITE" id="PS50835"/>
    </source>
</evidence>
<dbReference type="CDD" id="cd00096">
    <property type="entry name" value="Ig"/>
    <property type="match status" value="7"/>
</dbReference>
<dbReference type="InterPro" id="IPR003598">
    <property type="entry name" value="Ig_sub2"/>
</dbReference>
<feature type="domain" description="Ig-like" evidence="2">
    <location>
        <begin position="1517"/>
        <end position="1601"/>
    </location>
</feature>
<dbReference type="EMBL" id="MCFN01000260">
    <property type="protein sequence ID" value="OXB61723.1"/>
    <property type="molecule type" value="Genomic_DNA"/>
</dbReference>
<dbReference type="FunFam" id="2.60.40.10:FF:000022">
    <property type="entry name" value="Cardiac titin"/>
    <property type="match status" value="16"/>
</dbReference>